<reference evidence="10 12" key="1">
    <citation type="journal article" date="2020" name="Stud. Mycol.">
        <title>101 Dothideomycetes genomes: a test case for predicting lifestyles and emergence of pathogens.</title>
        <authorList>
            <person name="Haridas S."/>
            <person name="Albert R."/>
            <person name="Binder M."/>
            <person name="Bloem J."/>
            <person name="Labutti K."/>
            <person name="Salamov A."/>
            <person name="Andreopoulos B."/>
            <person name="Baker S."/>
            <person name="Barry K."/>
            <person name="Bills G."/>
            <person name="Bluhm B."/>
            <person name="Cannon C."/>
            <person name="Castanera R."/>
            <person name="Culley D."/>
            <person name="Daum C."/>
            <person name="Ezra D."/>
            <person name="Gonzalez J."/>
            <person name="Henrissat B."/>
            <person name="Kuo A."/>
            <person name="Liang C."/>
            <person name="Lipzen A."/>
            <person name="Lutzoni F."/>
            <person name="Magnuson J."/>
            <person name="Mondo S."/>
            <person name="Nolan M."/>
            <person name="Ohm R."/>
            <person name="Pangilinan J."/>
            <person name="Park H.-J."/>
            <person name="Ramirez L."/>
            <person name="Alfaro M."/>
            <person name="Sun H."/>
            <person name="Tritt A."/>
            <person name="Yoshinaga Y."/>
            <person name="Zwiers L.-H."/>
            <person name="Turgeon B."/>
            <person name="Goodwin S."/>
            <person name="Spatafora J."/>
            <person name="Crous P."/>
            <person name="Grigoriev I."/>
        </authorList>
    </citation>
    <scope>NUCLEOTIDE SEQUENCE</scope>
    <source>
        <strain evidence="10 12">CBS 304.34</strain>
    </source>
</reference>
<feature type="domain" description="C2H2-type" evidence="9">
    <location>
        <begin position="20"/>
        <end position="50"/>
    </location>
</feature>
<dbReference type="PANTHER" id="PTHR16515:SF66">
    <property type="entry name" value="C2H2-TYPE DOMAIN-CONTAINING PROTEIN"/>
    <property type="match status" value="1"/>
</dbReference>
<evidence type="ECO:0000256" key="5">
    <source>
        <dbReference type="ARBA" id="ARBA00022833"/>
    </source>
</evidence>
<dbReference type="PANTHER" id="PTHR16515">
    <property type="entry name" value="PR DOMAIN ZINC FINGER PROTEIN"/>
    <property type="match status" value="1"/>
</dbReference>
<dbReference type="EMBL" id="MU003695">
    <property type="protein sequence ID" value="KAF2813919.1"/>
    <property type="molecule type" value="Genomic_DNA"/>
</dbReference>
<dbReference type="PROSITE" id="PS50157">
    <property type="entry name" value="ZINC_FINGER_C2H2_2"/>
    <property type="match status" value="1"/>
</dbReference>
<evidence type="ECO:0000259" key="9">
    <source>
        <dbReference type="PROSITE" id="PS50157"/>
    </source>
</evidence>
<feature type="region of interest" description="Disordered" evidence="8">
    <location>
        <begin position="1"/>
        <end position="22"/>
    </location>
</feature>
<dbReference type="GO" id="GO:0005634">
    <property type="term" value="C:nucleus"/>
    <property type="evidence" value="ECO:0007669"/>
    <property type="project" value="UniProtKB-SubCell"/>
</dbReference>
<feature type="region of interest" description="Disordered" evidence="8">
    <location>
        <begin position="39"/>
        <end position="66"/>
    </location>
</feature>
<evidence type="ECO:0000256" key="3">
    <source>
        <dbReference type="ARBA" id="ARBA00022737"/>
    </source>
</evidence>
<dbReference type="GeneID" id="54458431"/>
<keyword evidence="11" id="KW-1185">Reference proteome</keyword>
<dbReference type="SMART" id="SM00355">
    <property type="entry name" value="ZnF_C2H2"/>
    <property type="match status" value="4"/>
</dbReference>
<gene>
    <name evidence="10 12" type="ORF">BDZ99DRAFT_436529</name>
</gene>
<protein>
    <recommendedName>
        <fullName evidence="9">C2H2-type domain-containing protein</fullName>
    </recommendedName>
</protein>
<keyword evidence="3" id="KW-0677">Repeat</keyword>
<evidence type="ECO:0000256" key="7">
    <source>
        <dbReference type="PROSITE-ProRule" id="PRU00042"/>
    </source>
</evidence>
<sequence length="362" mass="41627">MNGVAVPRDHQSQAPRNPAQRCHECRRDFRHERHLRQHLENSPRHQSQPIPIHDHDANEQTDPAPLGDSDDFTKIYSCTRCNAVLTEPEFRAHSCSGSDLDDDVNWNLNEMRRDCPECNEVFPDLLDFIDHMGSRACENICNGCSHHIPKVEWKKHCRKNHACFHCHSHHDSRKLLLKHVRTCNKRTIVDADVARISNILEETVLENREGRDFVCPHCLEIHMNKTNLQQHILTHLPVDEKCWGCERLFSTIPGIIIHLESGACPSATCKEELNGWAAEVFQWRNFIEKDWVRRLRNRVPVAPGDRPFYCGGCDTTFSSLSALFQHCANGSCSQGISEGPLERLSHWLVTRLKQCQKDSSET</sequence>
<dbReference type="InterPro" id="IPR013087">
    <property type="entry name" value="Znf_C2H2_type"/>
</dbReference>
<evidence type="ECO:0000313" key="10">
    <source>
        <dbReference type="EMBL" id="KAF2813919.1"/>
    </source>
</evidence>
<dbReference type="RefSeq" id="XP_033580883.1">
    <property type="nucleotide sequence ID" value="XM_033717538.1"/>
</dbReference>
<evidence type="ECO:0000256" key="2">
    <source>
        <dbReference type="ARBA" id="ARBA00022723"/>
    </source>
</evidence>
<comment type="subcellular location">
    <subcellularLocation>
        <location evidence="1">Nucleus</location>
    </subcellularLocation>
</comment>
<reference evidence="12" key="3">
    <citation type="submission" date="2025-04" db="UniProtKB">
        <authorList>
            <consortium name="RefSeq"/>
        </authorList>
    </citation>
    <scope>IDENTIFICATION</scope>
    <source>
        <strain evidence="12">CBS 304.34</strain>
    </source>
</reference>
<evidence type="ECO:0000256" key="1">
    <source>
        <dbReference type="ARBA" id="ARBA00004123"/>
    </source>
</evidence>
<evidence type="ECO:0000313" key="12">
    <source>
        <dbReference type="RefSeq" id="XP_033580883.1"/>
    </source>
</evidence>
<proteinExistence type="predicted"/>
<evidence type="ECO:0000256" key="8">
    <source>
        <dbReference type="SAM" id="MobiDB-lite"/>
    </source>
</evidence>
<dbReference type="AlphaFoldDB" id="A0A6A6YZK1"/>
<accession>A0A6A6YZK1</accession>
<evidence type="ECO:0000313" key="11">
    <source>
        <dbReference type="Proteomes" id="UP000504636"/>
    </source>
</evidence>
<name>A0A6A6YZK1_9PEZI</name>
<dbReference type="Gene3D" id="3.30.160.60">
    <property type="entry name" value="Classic Zinc Finger"/>
    <property type="match status" value="1"/>
</dbReference>
<keyword evidence="2" id="KW-0479">Metal-binding</keyword>
<organism evidence="10">
    <name type="scientific">Mytilinidion resinicola</name>
    <dbReference type="NCBI Taxonomy" id="574789"/>
    <lineage>
        <taxon>Eukaryota</taxon>
        <taxon>Fungi</taxon>
        <taxon>Dikarya</taxon>
        <taxon>Ascomycota</taxon>
        <taxon>Pezizomycotina</taxon>
        <taxon>Dothideomycetes</taxon>
        <taxon>Pleosporomycetidae</taxon>
        <taxon>Mytilinidiales</taxon>
        <taxon>Mytilinidiaceae</taxon>
        <taxon>Mytilinidion</taxon>
    </lineage>
</organism>
<keyword evidence="5" id="KW-0862">Zinc</keyword>
<dbReference type="GO" id="GO:0010468">
    <property type="term" value="P:regulation of gene expression"/>
    <property type="evidence" value="ECO:0007669"/>
    <property type="project" value="TreeGrafter"/>
</dbReference>
<dbReference type="SUPFAM" id="SSF57667">
    <property type="entry name" value="beta-beta-alpha zinc fingers"/>
    <property type="match status" value="1"/>
</dbReference>
<dbReference type="InterPro" id="IPR050331">
    <property type="entry name" value="Zinc_finger"/>
</dbReference>
<dbReference type="OrthoDB" id="6105938at2759"/>
<keyword evidence="4 7" id="KW-0863">Zinc-finger</keyword>
<reference evidence="12" key="2">
    <citation type="submission" date="2020-04" db="EMBL/GenBank/DDBJ databases">
        <authorList>
            <consortium name="NCBI Genome Project"/>
        </authorList>
    </citation>
    <scope>NUCLEOTIDE SEQUENCE</scope>
    <source>
        <strain evidence="12">CBS 304.34</strain>
    </source>
</reference>
<evidence type="ECO:0000256" key="4">
    <source>
        <dbReference type="ARBA" id="ARBA00022771"/>
    </source>
</evidence>
<dbReference type="Proteomes" id="UP000504636">
    <property type="component" value="Unplaced"/>
</dbReference>
<evidence type="ECO:0000256" key="6">
    <source>
        <dbReference type="ARBA" id="ARBA00023242"/>
    </source>
</evidence>
<keyword evidence="6" id="KW-0539">Nucleus</keyword>
<dbReference type="InterPro" id="IPR036236">
    <property type="entry name" value="Znf_C2H2_sf"/>
</dbReference>
<dbReference type="GO" id="GO:0008270">
    <property type="term" value="F:zinc ion binding"/>
    <property type="evidence" value="ECO:0007669"/>
    <property type="project" value="UniProtKB-KW"/>
</dbReference>